<reference evidence="2 3" key="1">
    <citation type="journal article" date="2014" name="Genome Announc.">
        <title>Complete Genome Sequence of Polychlorinated Biphenyl Degrader Comamonas testosteroni TK102 (NBRC 109938).</title>
        <authorList>
            <person name="Fukuda K."/>
            <person name="Hosoyama A."/>
            <person name="Tsuchikane K."/>
            <person name="Ohji S."/>
            <person name="Yamazoe A."/>
            <person name="Fujita N."/>
            <person name="Shintani M."/>
            <person name="Kimbara K."/>
        </authorList>
    </citation>
    <scope>NUCLEOTIDE SEQUENCE [LARGE SCALE GENOMIC DNA]</scope>
    <source>
        <strain evidence="2">TK102</strain>
    </source>
</reference>
<organism evidence="2 3">
    <name type="scientific">Comamonas testosteroni TK102</name>
    <dbReference type="NCBI Taxonomy" id="1392005"/>
    <lineage>
        <taxon>Bacteria</taxon>
        <taxon>Pseudomonadati</taxon>
        <taxon>Pseudomonadota</taxon>
        <taxon>Betaproteobacteria</taxon>
        <taxon>Burkholderiales</taxon>
        <taxon>Comamonadaceae</taxon>
        <taxon>Comamonas</taxon>
    </lineage>
</organism>
<sequence length="36" mass="3613">MAPGGEAVASKRSTCALPQPAPDFGLASEMEFSAMG</sequence>
<protein>
    <submittedName>
        <fullName evidence="2">Uncharacterized protein</fullName>
    </submittedName>
</protein>
<accession>A0A076PUT9</accession>
<gene>
    <name evidence="2" type="ORF">O987_17110</name>
</gene>
<evidence type="ECO:0000313" key="3">
    <source>
        <dbReference type="Proteomes" id="UP000028782"/>
    </source>
</evidence>
<dbReference type="AlphaFoldDB" id="A0A076PUT9"/>
<dbReference type="KEGG" id="ctes:O987_17110"/>
<dbReference type="HOGENOM" id="CLU_3355578_0_0_4"/>
<evidence type="ECO:0000313" key="2">
    <source>
        <dbReference type="EMBL" id="AIJ47535.1"/>
    </source>
</evidence>
<dbReference type="EMBL" id="CP006704">
    <property type="protein sequence ID" value="AIJ47535.1"/>
    <property type="molecule type" value="Genomic_DNA"/>
</dbReference>
<dbReference type="Proteomes" id="UP000028782">
    <property type="component" value="Chromosome"/>
</dbReference>
<name>A0A076PUT9_COMTE</name>
<feature type="region of interest" description="Disordered" evidence="1">
    <location>
        <begin position="1"/>
        <end position="24"/>
    </location>
</feature>
<evidence type="ECO:0000256" key="1">
    <source>
        <dbReference type="SAM" id="MobiDB-lite"/>
    </source>
</evidence>
<proteinExistence type="predicted"/>